<dbReference type="EMBL" id="PNIL01000013">
    <property type="protein sequence ID" value="PMP68597.1"/>
    <property type="molecule type" value="Genomic_DNA"/>
</dbReference>
<feature type="domain" description="Flavodoxin" evidence="1">
    <location>
        <begin position="99"/>
        <end position="169"/>
    </location>
</feature>
<dbReference type="Proteomes" id="UP000237040">
    <property type="component" value="Unassembled WGS sequence"/>
</dbReference>
<protein>
    <recommendedName>
        <fullName evidence="1">Flavodoxin domain-containing protein</fullName>
    </recommendedName>
</protein>
<gene>
    <name evidence="2" type="ORF">C0189_00815</name>
</gene>
<proteinExistence type="predicted"/>
<name>A0A2J6WFN1_9BACT</name>
<evidence type="ECO:0000313" key="2">
    <source>
        <dbReference type="EMBL" id="PMP68597.1"/>
    </source>
</evidence>
<evidence type="ECO:0000313" key="3">
    <source>
        <dbReference type="Proteomes" id="UP000237040"/>
    </source>
</evidence>
<evidence type="ECO:0000259" key="1">
    <source>
        <dbReference type="Pfam" id="PF12724"/>
    </source>
</evidence>
<comment type="caution">
    <text evidence="2">The sequence shown here is derived from an EMBL/GenBank/DDBJ whole genome shotgun (WGS) entry which is preliminary data.</text>
</comment>
<reference evidence="2 3" key="1">
    <citation type="submission" date="2018-01" db="EMBL/GenBank/DDBJ databases">
        <title>Metagenomic assembled genomes from two thermal pools in the Uzon Caldera, Kamchatka, Russia.</title>
        <authorList>
            <person name="Wilkins L."/>
            <person name="Ettinger C."/>
        </authorList>
    </citation>
    <scope>NUCLEOTIDE SEQUENCE [LARGE SCALE GENOMIC DNA]</scope>
    <source>
        <strain evidence="2">ZAV-07</strain>
    </source>
</reference>
<accession>A0A2J6WFN1</accession>
<dbReference type="Pfam" id="PF12724">
    <property type="entry name" value="Flavodoxin_5"/>
    <property type="match status" value="1"/>
</dbReference>
<dbReference type="AlphaFoldDB" id="A0A2J6WFN1"/>
<dbReference type="InterPro" id="IPR029039">
    <property type="entry name" value="Flavoprotein-like_sf"/>
</dbReference>
<dbReference type="InterPro" id="IPR026816">
    <property type="entry name" value="Flavodoxin_dom"/>
</dbReference>
<dbReference type="Gene3D" id="3.40.50.360">
    <property type="match status" value="1"/>
</dbReference>
<dbReference type="SUPFAM" id="SSF52218">
    <property type="entry name" value="Flavoproteins"/>
    <property type="match status" value="1"/>
</dbReference>
<organism evidence="2 3">
    <name type="scientific">Caldisericum exile</name>
    <dbReference type="NCBI Taxonomy" id="693075"/>
    <lineage>
        <taxon>Bacteria</taxon>
        <taxon>Pseudomonadati</taxon>
        <taxon>Caldisericota/Cryosericota group</taxon>
        <taxon>Caldisericota</taxon>
        <taxon>Caldisericia</taxon>
        <taxon>Caldisericales</taxon>
        <taxon>Caldisericaceae</taxon>
        <taxon>Caldisericum</taxon>
    </lineage>
</organism>
<sequence>MKKLEEILKKLKEGGFMSLSLKEKKAVIREESRLYKKTTKKEKGKILDEFVKLTGYSRCYASYVLRTYGKKVIVELENGKRSFLKDGMYAMLERHVKIEPIKSDIALYDKIFILSPVWAGNLPAAVRSFLEDYNDSLKGKDVYLVSVSGFGERNKKFQLKFRKYLGREPMDSLMLKEDDMNKNLYSEKV</sequence>